<organism evidence="2 3">
    <name type="scientific">Nicotiana sylvestris</name>
    <name type="common">Wood tobacco</name>
    <name type="synonym">South American tobacco</name>
    <dbReference type="NCBI Taxonomy" id="4096"/>
    <lineage>
        <taxon>Eukaryota</taxon>
        <taxon>Viridiplantae</taxon>
        <taxon>Streptophyta</taxon>
        <taxon>Embryophyta</taxon>
        <taxon>Tracheophyta</taxon>
        <taxon>Spermatophyta</taxon>
        <taxon>Magnoliopsida</taxon>
        <taxon>eudicotyledons</taxon>
        <taxon>Gunneridae</taxon>
        <taxon>Pentapetalae</taxon>
        <taxon>asterids</taxon>
        <taxon>lamiids</taxon>
        <taxon>Solanales</taxon>
        <taxon>Solanaceae</taxon>
        <taxon>Nicotianoideae</taxon>
        <taxon>Nicotianeae</taxon>
        <taxon>Nicotiana</taxon>
    </lineage>
</organism>
<evidence type="ECO:0000256" key="1">
    <source>
        <dbReference type="SAM" id="MobiDB-lite"/>
    </source>
</evidence>
<name>A0A1U7V3H7_NICSY</name>
<dbReference type="RefSeq" id="XP_009762777.1">
    <property type="nucleotide sequence ID" value="XM_009764475.1"/>
</dbReference>
<dbReference type="Proteomes" id="UP000189701">
    <property type="component" value="Unplaced"/>
</dbReference>
<feature type="region of interest" description="Disordered" evidence="1">
    <location>
        <begin position="55"/>
        <end position="93"/>
    </location>
</feature>
<feature type="compositionally biased region" description="Polar residues" evidence="1">
    <location>
        <begin position="130"/>
        <end position="149"/>
    </location>
</feature>
<protein>
    <submittedName>
        <fullName evidence="3">Uncharacterized protein LOC104214764</fullName>
    </submittedName>
</protein>
<reference evidence="2" key="1">
    <citation type="journal article" date="2013" name="Genome Biol.">
        <title>Reference genomes and transcriptomes of Nicotiana sylvestris and Nicotiana tomentosiformis.</title>
        <authorList>
            <person name="Sierro N."/>
            <person name="Battey J.N."/>
            <person name="Ouadi S."/>
            <person name="Bovet L."/>
            <person name="Goepfert S."/>
            <person name="Bakaher N."/>
            <person name="Peitsch M.C."/>
            <person name="Ivanov N.V."/>
        </authorList>
    </citation>
    <scope>NUCLEOTIDE SEQUENCE [LARGE SCALE GENOMIC DNA]</scope>
</reference>
<proteinExistence type="predicted"/>
<evidence type="ECO:0000313" key="3">
    <source>
        <dbReference type="RefSeq" id="XP_009762777.1"/>
    </source>
</evidence>
<reference evidence="3" key="2">
    <citation type="submission" date="2025-08" db="UniProtKB">
        <authorList>
            <consortium name="RefSeq"/>
        </authorList>
    </citation>
    <scope>IDENTIFICATION</scope>
    <source>
        <tissue evidence="3">Leaf</tissue>
    </source>
</reference>
<sequence>MPYEVPDLTDWAWMLATHSTYNERKWRDLSKGRWEAKHHGIGEFFEARLCPLGEGERSSASGTRNNNNKQKGPSQGDSADSKTSSSRRLREDVLVEPAAPEISGFRKTVSPPMRSSFLVEGTWRNEGSLPPTSSPIEDTSRDAQSQGPYISSDRIPIGGGSIGVDGSRIIDVRLTFEEAQRLYSVAFNKLKFELLHRESSLRKAEDGEKSLRFFLR</sequence>
<keyword evidence="2" id="KW-1185">Reference proteome</keyword>
<accession>A0A1U7V3H7</accession>
<gene>
    <name evidence="3" type="primary">LOC104214764</name>
</gene>
<feature type="region of interest" description="Disordered" evidence="1">
    <location>
        <begin position="120"/>
        <end position="156"/>
    </location>
</feature>
<feature type="compositionally biased region" description="Polar residues" evidence="1">
    <location>
        <begin position="58"/>
        <end position="86"/>
    </location>
</feature>
<dbReference type="AlphaFoldDB" id="A0A1U7V3H7"/>
<evidence type="ECO:0000313" key="2">
    <source>
        <dbReference type="Proteomes" id="UP000189701"/>
    </source>
</evidence>